<dbReference type="RefSeq" id="WP_244819592.1">
    <property type="nucleotide sequence ID" value="NZ_CP112998.1"/>
</dbReference>
<sequence length="374" mass="40906">MKKYLVLLLTLSLWACSDSGDKPEPVPVDEDKDRKVMLSYLASQIIIPSYDQFKVKFDAMVAKSNAFAAKPDAATLADYRGAWADAYTEWQKVELFDFGPGEKHTIRNFFNIYPASELGIAANMADPASSLDVPSSYPSQGFPALDYLINGLAATDAAILTEYTTAPDAAKKLAYIKRVNERMSSILNTVITEWKGPYNATFTTKTGLDIGSSTSLLVNGYVLHYERYIRSGKFGIPSGAMLNGVPAAEKVEAYYKKDLSLTLAKTAHQAYIDFFNGKDVKSGGSGPSLKTYLNALGAKDSATGKSLSELLNSQFEASNAKLSVLKPNLFEEVKTNNQAMKDTYTEMQKAVRMLKVDMSSAMSITITYTDNDGD</sequence>
<dbReference type="Gene3D" id="1.20.1420.20">
    <property type="entry name" value="M75 peptidase, HXXE motif"/>
    <property type="match status" value="1"/>
</dbReference>
<proteinExistence type="predicted"/>
<dbReference type="Pfam" id="PF09375">
    <property type="entry name" value="Peptidase_M75"/>
    <property type="match status" value="1"/>
</dbReference>
<dbReference type="Proteomes" id="UP001164653">
    <property type="component" value="Chromosome"/>
</dbReference>
<evidence type="ECO:0000259" key="3">
    <source>
        <dbReference type="Pfam" id="PF09375"/>
    </source>
</evidence>
<dbReference type="InterPro" id="IPR038352">
    <property type="entry name" value="Imelysin_sf"/>
</dbReference>
<comment type="subcellular location">
    <subcellularLocation>
        <location evidence="1">Cell envelope</location>
    </subcellularLocation>
</comment>
<name>A0A9E8NB36_9BACT</name>
<dbReference type="CDD" id="cd14659">
    <property type="entry name" value="Imelysin-like_IPPA"/>
    <property type="match status" value="1"/>
</dbReference>
<dbReference type="KEGG" id="dpf:ON006_04880"/>
<reference evidence="4" key="1">
    <citation type="submission" date="2022-11" db="EMBL/GenBank/DDBJ databases">
        <title>Dyadobacter pollutisoli sp. nov., isolated from plastic dumped soil.</title>
        <authorList>
            <person name="Kim J.M."/>
            <person name="Kim K.R."/>
            <person name="Lee J.K."/>
            <person name="Hao L."/>
            <person name="Jeon C.O."/>
        </authorList>
    </citation>
    <scope>NUCLEOTIDE SEQUENCE</scope>
    <source>
        <strain evidence="4">U1</strain>
    </source>
</reference>
<evidence type="ECO:0000256" key="1">
    <source>
        <dbReference type="ARBA" id="ARBA00004196"/>
    </source>
</evidence>
<organism evidence="4 5">
    <name type="scientific">Dyadobacter pollutisoli</name>
    <dbReference type="NCBI Taxonomy" id="2910158"/>
    <lineage>
        <taxon>Bacteria</taxon>
        <taxon>Pseudomonadati</taxon>
        <taxon>Bacteroidota</taxon>
        <taxon>Cytophagia</taxon>
        <taxon>Cytophagales</taxon>
        <taxon>Spirosomataceae</taxon>
        <taxon>Dyadobacter</taxon>
    </lineage>
</organism>
<dbReference type="AlphaFoldDB" id="A0A9E8NB36"/>
<keyword evidence="2" id="KW-0732">Signal</keyword>
<dbReference type="InterPro" id="IPR034984">
    <property type="entry name" value="Imelysin-like_IPPA"/>
</dbReference>
<keyword evidence="5" id="KW-1185">Reference proteome</keyword>
<dbReference type="EMBL" id="CP112998">
    <property type="protein sequence ID" value="WAC13295.1"/>
    <property type="molecule type" value="Genomic_DNA"/>
</dbReference>
<evidence type="ECO:0000256" key="2">
    <source>
        <dbReference type="ARBA" id="ARBA00022729"/>
    </source>
</evidence>
<accession>A0A9E8NB36</accession>
<evidence type="ECO:0000313" key="4">
    <source>
        <dbReference type="EMBL" id="WAC13295.1"/>
    </source>
</evidence>
<feature type="domain" description="Imelysin-like" evidence="3">
    <location>
        <begin position="46"/>
        <end position="339"/>
    </location>
</feature>
<gene>
    <name evidence="4" type="ORF">ON006_04880</name>
</gene>
<protein>
    <submittedName>
        <fullName evidence="4">Imelysin family protein</fullName>
    </submittedName>
</protein>
<evidence type="ECO:0000313" key="5">
    <source>
        <dbReference type="Proteomes" id="UP001164653"/>
    </source>
</evidence>
<dbReference type="GO" id="GO:0030313">
    <property type="term" value="C:cell envelope"/>
    <property type="evidence" value="ECO:0007669"/>
    <property type="project" value="UniProtKB-SubCell"/>
</dbReference>
<dbReference type="InterPro" id="IPR018976">
    <property type="entry name" value="Imelysin-like"/>
</dbReference>